<dbReference type="eggNOG" id="COG1082">
    <property type="taxonomic scope" value="Bacteria"/>
</dbReference>
<keyword evidence="2" id="KW-0378">Hydrolase</keyword>
<dbReference type="InterPro" id="IPR050312">
    <property type="entry name" value="IolE/XylAMocC-like"/>
</dbReference>
<keyword evidence="2" id="KW-0540">Nuclease</keyword>
<dbReference type="InterPro" id="IPR036237">
    <property type="entry name" value="Xyl_isomerase-like_sf"/>
</dbReference>
<reference evidence="2 3" key="1">
    <citation type="journal article" date="2010" name="J. Bacteriol.">
        <title>Genome sequence of Lentisphaera araneosa HTCC2155T, the type species of the order Lentisphaerales in the phylum Lentisphaerae.</title>
        <authorList>
            <person name="Thrash J.C."/>
            <person name="Cho J.C."/>
            <person name="Vergin K.L."/>
            <person name="Morris R.M."/>
            <person name="Giovannoni S.J."/>
        </authorList>
    </citation>
    <scope>NUCLEOTIDE SEQUENCE [LARGE SCALE GENOMIC DNA]</scope>
    <source>
        <strain evidence="2 3">HTCC2155</strain>
    </source>
</reference>
<protein>
    <submittedName>
        <fullName evidence="2">AP endonuclease, family 2</fullName>
    </submittedName>
</protein>
<dbReference type="OrthoDB" id="9810637at2"/>
<feature type="domain" description="Xylose isomerase-like TIM barrel" evidence="1">
    <location>
        <begin position="72"/>
        <end position="303"/>
    </location>
</feature>
<keyword evidence="3" id="KW-1185">Reference proteome</keyword>
<evidence type="ECO:0000313" key="3">
    <source>
        <dbReference type="Proteomes" id="UP000004947"/>
    </source>
</evidence>
<dbReference type="Proteomes" id="UP000004947">
    <property type="component" value="Unassembled WGS sequence"/>
</dbReference>
<dbReference type="PANTHER" id="PTHR12110">
    <property type="entry name" value="HYDROXYPYRUVATE ISOMERASE"/>
    <property type="match status" value="1"/>
</dbReference>
<dbReference type="PROSITE" id="PS51318">
    <property type="entry name" value="TAT"/>
    <property type="match status" value="1"/>
</dbReference>
<dbReference type="SUPFAM" id="SSF51658">
    <property type="entry name" value="Xylose isomerase-like"/>
    <property type="match status" value="1"/>
</dbReference>
<organism evidence="2 3">
    <name type="scientific">Lentisphaera araneosa HTCC2155</name>
    <dbReference type="NCBI Taxonomy" id="313628"/>
    <lineage>
        <taxon>Bacteria</taxon>
        <taxon>Pseudomonadati</taxon>
        <taxon>Lentisphaerota</taxon>
        <taxon>Lentisphaeria</taxon>
        <taxon>Lentisphaerales</taxon>
        <taxon>Lentisphaeraceae</taxon>
        <taxon>Lentisphaera</taxon>
    </lineage>
</organism>
<gene>
    <name evidence="2" type="ORF">LNTAR_07464</name>
</gene>
<dbReference type="InterPro" id="IPR013022">
    <property type="entry name" value="Xyl_isomerase-like_TIM-brl"/>
</dbReference>
<dbReference type="GO" id="GO:0004519">
    <property type="term" value="F:endonuclease activity"/>
    <property type="evidence" value="ECO:0007669"/>
    <property type="project" value="UniProtKB-KW"/>
</dbReference>
<comment type="caution">
    <text evidence="2">The sequence shown here is derived from an EMBL/GenBank/DDBJ whole genome shotgun (WGS) entry which is preliminary data.</text>
</comment>
<dbReference type="RefSeq" id="WP_007279271.1">
    <property type="nucleotide sequence ID" value="NZ_ABCK01000012.1"/>
</dbReference>
<dbReference type="STRING" id="313628.LNTAR_07464"/>
<dbReference type="EMBL" id="ABCK01000012">
    <property type="protein sequence ID" value="EDM27064.1"/>
    <property type="molecule type" value="Genomic_DNA"/>
</dbReference>
<name>A6DN28_9BACT</name>
<evidence type="ECO:0000313" key="2">
    <source>
        <dbReference type="EMBL" id="EDM27064.1"/>
    </source>
</evidence>
<keyword evidence="2" id="KW-0255">Endonuclease</keyword>
<dbReference type="Gene3D" id="3.20.20.150">
    <property type="entry name" value="Divalent-metal-dependent TIM barrel enzymes"/>
    <property type="match status" value="1"/>
</dbReference>
<accession>A6DN28</accession>
<dbReference type="AlphaFoldDB" id="A6DN28"/>
<dbReference type="InterPro" id="IPR006311">
    <property type="entry name" value="TAT_signal"/>
</dbReference>
<proteinExistence type="predicted"/>
<dbReference type="PANTHER" id="PTHR12110:SF53">
    <property type="entry name" value="BLR5974 PROTEIN"/>
    <property type="match status" value="1"/>
</dbReference>
<sequence length="315" mass="35284">MSHSNINRRHFIAASALAALASSCKSFSSKPELQISLAQYSLHRGFFGKSGYKKLDSLDFPKITRSLDIAACEYVGAFFPGRKPDLKFSKEMNKRSQDFGIENLLVMVDGNGNLGDPSSSKRDQAVANHRKWLEAAAELNCHSIRVNARSQGSTDEQRKLLADGMSKLCAEAKEFNMNILIENHGGLSSDGEFLASLMKEVNLDNFGTLPDFGNFWDRESKTLFDPYAGTKAMLPYAKALSAKTYDLVPGKKYTVKNRHFGYEIDVERMMKLTVESAYKGWIGIEYEGTNPSKNEIEGIQMSKKILEELWAKYQV</sequence>
<evidence type="ECO:0000259" key="1">
    <source>
        <dbReference type="Pfam" id="PF01261"/>
    </source>
</evidence>
<dbReference type="Pfam" id="PF01261">
    <property type="entry name" value="AP_endonuc_2"/>
    <property type="match status" value="1"/>
</dbReference>